<dbReference type="GO" id="GO:0005524">
    <property type="term" value="F:ATP binding"/>
    <property type="evidence" value="ECO:0007669"/>
    <property type="project" value="UniProtKB-KW"/>
</dbReference>
<dbReference type="GO" id="GO:0003677">
    <property type="term" value="F:DNA binding"/>
    <property type="evidence" value="ECO:0007669"/>
    <property type="project" value="UniProtKB-UniRule"/>
</dbReference>
<keyword evidence="16" id="KW-0460">Magnesium</keyword>
<evidence type="ECO:0000256" key="8">
    <source>
        <dbReference type="ARBA" id="ARBA00022705"/>
    </source>
</evidence>
<keyword evidence="19 25" id="KW-0190">Covalent protein-DNA linkage</keyword>
<organism evidence="29">
    <name type="scientific">Bat parvovirus</name>
    <dbReference type="NCBI Taxonomy" id="1514704"/>
    <lineage>
        <taxon>Viruses</taxon>
        <taxon>Monodnaviria</taxon>
        <taxon>Shotokuvirae</taxon>
        <taxon>Cossaviricota</taxon>
        <taxon>Quintoviricetes</taxon>
        <taxon>Piccovirales</taxon>
        <taxon>Parvoviridae</taxon>
        <taxon>Parvovirinae</taxon>
    </lineage>
</organism>
<evidence type="ECO:0000256" key="21">
    <source>
        <dbReference type="ARBA" id="ARBA00023163"/>
    </source>
</evidence>
<comment type="catalytic activity">
    <reaction evidence="24">
        <text>ATP + H2O = ADP + phosphate + H(+)</text>
        <dbReference type="Rhea" id="RHEA:13065"/>
        <dbReference type="ChEBI" id="CHEBI:15377"/>
        <dbReference type="ChEBI" id="CHEBI:15378"/>
        <dbReference type="ChEBI" id="CHEBI:30616"/>
        <dbReference type="ChEBI" id="CHEBI:43474"/>
        <dbReference type="ChEBI" id="CHEBI:456216"/>
        <dbReference type="EC" id="3.6.4.12"/>
    </reaction>
</comment>
<feature type="short sequence motif" description="RCR-2" evidence="25">
    <location>
        <begin position="130"/>
        <end position="132"/>
    </location>
</feature>
<feature type="active site" description="For nuclease activity" evidence="25">
    <location>
        <position position="213"/>
    </location>
</feature>
<dbReference type="InterPro" id="IPR001257">
    <property type="entry name" value="Parvovirus_NS1_helicase"/>
</dbReference>
<dbReference type="InterPro" id="IPR021076">
    <property type="entry name" value="Parvovirus_NS1_N"/>
</dbReference>
<evidence type="ECO:0000256" key="14">
    <source>
        <dbReference type="ARBA" id="ARBA00022806"/>
    </source>
</evidence>
<keyword evidence="22" id="KW-0231">Viral genome packaging</keyword>
<keyword evidence="6 25" id="KW-1048">Host nucleus</keyword>
<dbReference type="InterPro" id="IPR049901">
    <property type="entry name" value="PV_NS1-NUC"/>
</dbReference>
<evidence type="ECO:0000256" key="20">
    <source>
        <dbReference type="ARBA" id="ARBA00023125"/>
    </source>
</evidence>
<evidence type="ECO:0000256" key="13">
    <source>
        <dbReference type="ARBA" id="ARBA00022801"/>
    </source>
</evidence>
<keyword evidence="7" id="KW-1188">Viral release from host cell</keyword>
<evidence type="ECO:0000256" key="15">
    <source>
        <dbReference type="ARBA" id="ARBA00022840"/>
    </source>
</evidence>
<name>A0A894JE75_9VIRU</name>
<evidence type="ECO:0000256" key="26">
    <source>
        <dbReference type="SAM" id="MobiDB-lite"/>
    </source>
</evidence>
<keyword evidence="15" id="KW-0067">ATP-binding</keyword>
<keyword evidence="14" id="KW-0347">Helicase</keyword>
<evidence type="ECO:0000256" key="12">
    <source>
        <dbReference type="ARBA" id="ARBA00022759"/>
    </source>
</evidence>
<keyword evidence="9 25" id="KW-0540">Nuclease</keyword>
<dbReference type="Pfam" id="PF01057">
    <property type="entry name" value="Parvo_NS1"/>
    <property type="match status" value="1"/>
</dbReference>
<keyword evidence="17" id="KW-0805">Transcription regulation</keyword>
<sequence>MASSQELSESAQAAEAWLIGHEVAPALSYVFKIKDTEINGKKITWKSFTNIPRDEDFRYLFQGHLVDLERQGGEGPSSGNQMDPDTATVAAVVTACAKNSLFACFKAKGVDPKDIIWFCQVEVGEHTGLHAHVVVGGKGFGPANGKWNLRLLQSEFGKWLAMCCSVPLNPAERIALREHVAPNHFVTLLQYQHQSTRKRYTKVVDFGTMIMLYFFNKDPYWKNPDKCYIISWDNQLLTTDLTWGERKAIHNRCVLRAHGDRSGKKRDGGGGDRSGGGDQVDSAEPQRKKKRIVTQREISTKEIVQKLTDQRIVTLEDWMLLDPDTYIQALTSPGGQQYCLNILEISGLKVSKMCTAYQLIIENGQERLKFTDSRIWKVFAKNGYNPIKCMHAIGCVLNKQSGKRNTVLLHGPATTGKSLLAQGISKEVRNTGCYNPANVNFPFNDCLNKNLIWVEEAGNFGQQVNQFKSVMSGQDIRVDQKGKGSKPLNSTPVVMTSNEDVTQVRVGCELRPEHTQPIRDRLVEISLTVPLGGDFGLLEDGEFGKFFRTMEDFGYKPTMANYLNWWNKLPEYGENWAEPAIKDPQSEQGLDGELSALLDAFVVDSQQGPFDSEPSTPGNSVGSVSLEAPKRLVAPGPICIDELFDLSAGGLLQPQEEVSRHA</sequence>
<dbReference type="InterPro" id="IPR027417">
    <property type="entry name" value="P-loop_NTPase"/>
</dbReference>
<dbReference type="EMBL" id="MT815973">
    <property type="protein sequence ID" value="QRV11693.1"/>
    <property type="molecule type" value="Genomic_DNA"/>
</dbReference>
<feature type="region of interest" description="Disordered" evidence="26">
    <location>
        <begin position="259"/>
        <end position="292"/>
    </location>
</feature>
<dbReference type="GO" id="GO:0016787">
    <property type="term" value="F:hydrolase activity"/>
    <property type="evidence" value="ECO:0007669"/>
    <property type="project" value="UniProtKB-KW"/>
</dbReference>
<evidence type="ECO:0000256" key="4">
    <source>
        <dbReference type="ARBA" id="ARBA00012551"/>
    </source>
</evidence>
<reference evidence="29" key="1">
    <citation type="submission" date="2020-07" db="EMBL/GenBank/DDBJ databases">
        <authorList>
            <person name="Hardmeier I.S."/>
            <person name="Aeberhard N."/>
            <person name="Qi W."/>
            <person name="Kraettli H."/>
            <person name="Fraefel C."/>
            <person name="Kubacki J."/>
        </authorList>
    </citation>
    <scope>NUCLEOTIDE SEQUENCE</scope>
    <source>
        <strain evidence="29">BtPn-PV/Switzerland/2019/1</strain>
    </source>
</reference>
<keyword evidence="21" id="KW-0804">Transcription</keyword>
<evidence type="ECO:0000256" key="5">
    <source>
        <dbReference type="ARBA" id="ARBA00020731"/>
    </source>
</evidence>
<dbReference type="GO" id="GO:0042025">
    <property type="term" value="C:host cell nucleus"/>
    <property type="evidence" value="ECO:0007669"/>
    <property type="project" value="UniProtKB-SubCell"/>
</dbReference>
<evidence type="ECO:0000256" key="19">
    <source>
        <dbReference type="ARBA" id="ARBA00023124"/>
    </source>
</evidence>
<keyword evidence="8 25" id="KW-0235">DNA replication</keyword>
<keyword evidence="13 25" id="KW-0378">Hydrolase</keyword>
<dbReference type="GO" id="GO:0046872">
    <property type="term" value="F:metal ion binding"/>
    <property type="evidence" value="ECO:0007669"/>
    <property type="project" value="UniProtKB-KW"/>
</dbReference>
<evidence type="ECO:0000256" key="6">
    <source>
        <dbReference type="ARBA" id="ARBA00022562"/>
    </source>
</evidence>
<dbReference type="PROSITE" id="PS52022">
    <property type="entry name" value="PV_NS1_NUC"/>
    <property type="match status" value="1"/>
</dbReference>
<evidence type="ECO:0000313" key="29">
    <source>
        <dbReference type="EMBL" id="QRV11693.1"/>
    </source>
</evidence>
<protein>
    <recommendedName>
        <fullName evidence="5">Initiator protein NS1</fullName>
        <ecNumber evidence="4">3.6.4.12</ecNumber>
    </recommendedName>
    <alternativeName>
        <fullName evidence="23">Non-structural protein NS1</fullName>
    </alternativeName>
</protein>
<evidence type="ECO:0000259" key="28">
    <source>
        <dbReference type="PROSITE" id="PS52022"/>
    </source>
</evidence>
<feature type="domain" description="PV NS1-Nuc" evidence="28">
    <location>
        <begin position="22"/>
        <end position="262"/>
    </location>
</feature>
<evidence type="ECO:0000256" key="11">
    <source>
        <dbReference type="ARBA" id="ARBA00022741"/>
    </source>
</evidence>
<dbReference type="PROSITE" id="PS51206">
    <property type="entry name" value="SF3_HELICASE_1"/>
    <property type="match status" value="1"/>
</dbReference>
<dbReference type="Pfam" id="PF12433">
    <property type="entry name" value="PV_NSP1"/>
    <property type="match status" value="1"/>
</dbReference>
<feature type="compositionally biased region" description="Basic and acidic residues" evidence="26">
    <location>
        <begin position="259"/>
        <end position="270"/>
    </location>
</feature>
<dbReference type="Gene3D" id="3.40.1310.20">
    <property type="match status" value="1"/>
</dbReference>
<evidence type="ECO:0000256" key="10">
    <source>
        <dbReference type="ARBA" id="ARBA00022723"/>
    </source>
</evidence>
<evidence type="ECO:0000256" key="1">
    <source>
        <dbReference type="ARBA" id="ARBA00001946"/>
    </source>
</evidence>
<evidence type="ECO:0000256" key="25">
    <source>
        <dbReference type="PROSITE-ProRule" id="PRU01366"/>
    </source>
</evidence>
<evidence type="ECO:0000256" key="9">
    <source>
        <dbReference type="ARBA" id="ARBA00022722"/>
    </source>
</evidence>
<dbReference type="EC" id="3.6.4.12" evidence="4"/>
<accession>A0A894JE75</accession>
<dbReference type="GO" id="GO:0006260">
    <property type="term" value="P:DNA replication"/>
    <property type="evidence" value="ECO:0007669"/>
    <property type="project" value="UniProtKB-UniRule"/>
</dbReference>
<evidence type="ECO:0000256" key="23">
    <source>
        <dbReference type="ARBA" id="ARBA00032999"/>
    </source>
</evidence>
<keyword evidence="11 25" id="KW-0547">Nucleotide-binding</keyword>
<comment type="cofactor">
    <cofactor evidence="1">
        <name>Mg(2+)</name>
        <dbReference type="ChEBI" id="CHEBI:18420"/>
    </cofactor>
</comment>
<dbReference type="GO" id="GO:0003678">
    <property type="term" value="F:DNA helicase activity"/>
    <property type="evidence" value="ECO:0007669"/>
    <property type="project" value="UniProtKB-EC"/>
</dbReference>
<dbReference type="GO" id="GO:0004519">
    <property type="term" value="F:endonuclease activity"/>
    <property type="evidence" value="ECO:0007669"/>
    <property type="project" value="UniProtKB-UniRule"/>
</dbReference>
<evidence type="ECO:0000256" key="2">
    <source>
        <dbReference type="ARBA" id="ARBA00004147"/>
    </source>
</evidence>
<dbReference type="SUPFAM" id="SSF52540">
    <property type="entry name" value="P-loop containing nucleoside triphosphate hydrolases"/>
    <property type="match status" value="1"/>
</dbReference>
<dbReference type="GO" id="GO:0039693">
    <property type="term" value="P:viral DNA genome replication"/>
    <property type="evidence" value="ECO:0007669"/>
    <property type="project" value="UniProtKB-KW"/>
</dbReference>
<comment type="similarity">
    <text evidence="3">Belongs to the parvoviruses initiator protein NS1 family.</text>
</comment>
<keyword evidence="20 25" id="KW-0238">DNA-binding</keyword>
<evidence type="ECO:0000256" key="22">
    <source>
        <dbReference type="ARBA" id="ARBA00023219"/>
    </source>
</evidence>
<feature type="domain" description="SF3 helicase" evidence="27">
    <location>
        <begin position="384"/>
        <end position="540"/>
    </location>
</feature>
<proteinExistence type="inferred from homology"/>
<comment type="subcellular location">
    <subcellularLocation>
        <location evidence="2 25">Host nucleus</location>
    </subcellularLocation>
</comment>
<evidence type="ECO:0000256" key="17">
    <source>
        <dbReference type="ARBA" id="ARBA00023015"/>
    </source>
</evidence>
<keyword evidence="12 25" id="KW-0255">Endonuclease</keyword>
<keyword evidence="10" id="KW-0479">Metal-binding</keyword>
<dbReference type="InterPro" id="IPR014015">
    <property type="entry name" value="Helicase_SF3_DNA-vir"/>
</dbReference>
<evidence type="ECO:0000256" key="18">
    <source>
        <dbReference type="ARBA" id="ARBA00023109"/>
    </source>
</evidence>
<evidence type="ECO:0000256" key="24">
    <source>
        <dbReference type="ARBA" id="ARBA00047995"/>
    </source>
</evidence>
<evidence type="ECO:0000256" key="3">
    <source>
        <dbReference type="ARBA" id="ARBA00009826"/>
    </source>
</evidence>
<evidence type="ECO:0000256" key="16">
    <source>
        <dbReference type="ARBA" id="ARBA00022842"/>
    </source>
</evidence>
<dbReference type="Gene3D" id="3.40.50.300">
    <property type="entry name" value="P-loop containing nucleotide triphosphate hydrolases"/>
    <property type="match status" value="1"/>
</dbReference>
<evidence type="ECO:0000256" key="7">
    <source>
        <dbReference type="ARBA" id="ARBA00022612"/>
    </source>
</evidence>
<keyword evidence="18" id="KW-1194">Viral DNA replication</keyword>
<feature type="short sequence motif" description="RCR-3" evidence="25">
    <location>
        <begin position="213"/>
        <end position="217"/>
    </location>
</feature>
<evidence type="ECO:0000259" key="27">
    <source>
        <dbReference type="PROSITE" id="PS51206"/>
    </source>
</evidence>